<name>A0AAP8HWQ5_ECOLX</name>
<comment type="caution">
    <text evidence="1">The sequence shown here is derived from an EMBL/GenBank/DDBJ whole genome shotgun (WGS) entry which is preliminary data.</text>
</comment>
<sequence>MENKKSCVYCKSTTNLTKEHIFPSAIIKSFNVELLSMTDKSDYHFKGDPVIGDVCAECNNGILSQLDADFVTCFKNQMLTPLKPGNEITFEYEYDLLLRELLKISYNSARASNGGYNARAILEKYIPFIITGNKNKNVDSIILSLLIVTSANMVNLETGKHEEPLEPYLLRSASIDGLNLNPNNYIVRMVAFNSFWFFLLIPKRPVTSKVKKEFWDEFKRKNHLHGVLLKRNNTSIKITKDKTTYLHPDLIEKMWRKIK</sequence>
<gene>
    <name evidence="1" type="ORF">CWS33_20910</name>
</gene>
<dbReference type="AlphaFoldDB" id="A0AAP8HWQ5"/>
<evidence type="ECO:0008006" key="3">
    <source>
        <dbReference type="Google" id="ProtNLM"/>
    </source>
</evidence>
<accession>A0AAP8HWQ5</accession>
<proteinExistence type="predicted"/>
<reference evidence="1 2" key="1">
    <citation type="submission" date="2017-12" db="EMBL/GenBank/DDBJ databases">
        <title>Rapid rising of carbapenem-resistant Enterobacteriaceae(CRE) and emergence of colistin resistance genemcr-1 in CRE in the hospital of Henan, China.</title>
        <authorList>
            <person name="Sun Q."/>
            <person name="Zhang R."/>
            <person name="Li Y."/>
            <person name="Shen Y."/>
            <person name="Zhang Y."/>
            <person name="Yang J."/>
            <person name="Shu L."/>
            <person name="Zhou H."/>
            <person name="Wang Y."/>
            <person name="Wang B."/>
            <person name="Shen Z."/>
        </authorList>
    </citation>
    <scope>NUCLEOTIDE SEQUENCE [LARGE SCALE GENOMIC DNA]</scope>
    <source>
        <strain evidence="1 2">3512</strain>
    </source>
</reference>
<dbReference type="Proteomes" id="UP000233549">
    <property type="component" value="Unassembled WGS sequence"/>
</dbReference>
<dbReference type="EMBL" id="PITP01000024">
    <property type="protein sequence ID" value="PKD87386.1"/>
    <property type="molecule type" value="Genomic_DNA"/>
</dbReference>
<evidence type="ECO:0000313" key="1">
    <source>
        <dbReference type="EMBL" id="PKD87386.1"/>
    </source>
</evidence>
<dbReference type="RefSeq" id="WP_086625066.1">
    <property type="nucleotide sequence ID" value="NZ_CAJHTL010000013.1"/>
</dbReference>
<evidence type="ECO:0000313" key="2">
    <source>
        <dbReference type="Proteomes" id="UP000233549"/>
    </source>
</evidence>
<organism evidence="1 2">
    <name type="scientific">Escherichia coli</name>
    <dbReference type="NCBI Taxonomy" id="562"/>
    <lineage>
        <taxon>Bacteria</taxon>
        <taxon>Pseudomonadati</taxon>
        <taxon>Pseudomonadota</taxon>
        <taxon>Gammaproteobacteria</taxon>
        <taxon>Enterobacterales</taxon>
        <taxon>Enterobacteriaceae</taxon>
        <taxon>Escherichia</taxon>
    </lineage>
</organism>
<protein>
    <recommendedName>
        <fullName evidence="3">HNH endonuclease</fullName>
    </recommendedName>
</protein>